<reference evidence="1" key="1">
    <citation type="journal article" date="2020" name="Nature">
        <title>Giant virus diversity and host interactions through global metagenomics.</title>
        <authorList>
            <person name="Schulz F."/>
            <person name="Roux S."/>
            <person name="Paez-Espino D."/>
            <person name="Jungbluth S."/>
            <person name="Walsh D.A."/>
            <person name="Denef V.J."/>
            <person name="McMahon K.D."/>
            <person name="Konstantinidis K.T."/>
            <person name="Eloe-Fadrosh E.A."/>
            <person name="Kyrpides N.C."/>
            <person name="Woyke T."/>
        </authorList>
    </citation>
    <scope>NUCLEOTIDE SEQUENCE</scope>
    <source>
        <strain evidence="1">GVMAG-M-3300020595-32</strain>
    </source>
</reference>
<protein>
    <submittedName>
        <fullName evidence="1">Uncharacterized protein</fullName>
    </submittedName>
</protein>
<dbReference type="AlphaFoldDB" id="A0A6C0CE42"/>
<dbReference type="EMBL" id="MN739395">
    <property type="protein sequence ID" value="QHT02563.1"/>
    <property type="molecule type" value="Genomic_DNA"/>
</dbReference>
<organism evidence="1">
    <name type="scientific">viral metagenome</name>
    <dbReference type="NCBI Taxonomy" id="1070528"/>
    <lineage>
        <taxon>unclassified sequences</taxon>
        <taxon>metagenomes</taxon>
        <taxon>organismal metagenomes</taxon>
    </lineage>
</organism>
<sequence length="64" mass="7407">MKFIRLTPDNVRQYIGYQIIFKTRGSAIIKEILDISKTGKCILIEHGDLQNNLQIVSREVYVIV</sequence>
<name>A0A6C0CE42_9ZZZZ</name>
<evidence type="ECO:0000313" key="1">
    <source>
        <dbReference type="EMBL" id="QHT02563.1"/>
    </source>
</evidence>
<proteinExistence type="predicted"/>
<accession>A0A6C0CE42</accession>